<evidence type="ECO:0000313" key="2">
    <source>
        <dbReference type="EMBL" id="MCG2575471.1"/>
    </source>
</evidence>
<dbReference type="EMBL" id="JAKLTN010000001">
    <property type="protein sequence ID" value="MCG2575471.1"/>
    <property type="molecule type" value="Genomic_DNA"/>
</dbReference>
<keyword evidence="3" id="KW-1185">Reference proteome</keyword>
<sequence>MMTLLRLLALLLGTALTLAPTVLLLLSHGTGQLPAGRKLFDLLAPLLVIGLAFGLGPLLLALPRLVAGDRTPAARLVAALLLLVSAGGLVLSGMGGLAGLLPAVLGLLAEGVLCAVFVWPARRFSAPLAAADQDQSPSR</sequence>
<organism evidence="2 3">
    <name type="scientific">Dechloromonas hankyongensis</name>
    <dbReference type="NCBI Taxonomy" id="2908002"/>
    <lineage>
        <taxon>Bacteria</taxon>
        <taxon>Pseudomonadati</taxon>
        <taxon>Pseudomonadota</taxon>
        <taxon>Betaproteobacteria</taxon>
        <taxon>Rhodocyclales</taxon>
        <taxon>Azonexaceae</taxon>
        <taxon>Dechloromonas</taxon>
    </lineage>
</organism>
<evidence type="ECO:0000256" key="1">
    <source>
        <dbReference type="SAM" id="Phobius"/>
    </source>
</evidence>
<keyword evidence="1" id="KW-0812">Transmembrane</keyword>
<dbReference type="RefSeq" id="WP_275706429.1">
    <property type="nucleotide sequence ID" value="NZ_JAKLTN010000001.1"/>
</dbReference>
<reference evidence="2" key="1">
    <citation type="submission" date="2022-01" db="EMBL/GenBank/DDBJ databases">
        <authorList>
            <person name="Jo J.-H."/>
            <person name="Im W.-T."/>
        </authorList>
    </citation>
    <scope>NUCLEOTIDE SEQUENCE</scope>
    <source>
        <strain evidence="2">XY25</strain>
    </source>
</reference>
<accession>A0ABS9JX33</accession>
<protein>
    <recommendedName>
        <fullName evidence="4">DUF4345 domain-containing protein</fullName>
    </recommendedName>
</protein>
<dbReference type="Proteomes" id="UP001165384">
    <property type="component" value="Unassembled WGS sequence"/>
</dbReference>
<evidence type="ECO:0008006" key="4">
    <source>
        <dbReference type="Google" id="ProtNLM"/>
    </source>
</evidence>
<keyword evidence="1" id="KW-1133">Transmembrane helix</keyword>
<name>A0ABS9JX33_9RHOO</name>
<comment type="caution">
    <text evidence="2">The sequence shown here is derived from an EMBL/GenBank/DDBJ whole genome shotgun (WGS) entry which is preliminary data.</text>
</comment>
<proteinExistence type="predicted"/>
<feature type="transmembrane region" description="Helical" evidence="1">
    <location>
        <begin position="39"/>
        <end position="62"/>
    </location>
</feature>
<keyword evidence="1" id="KW-0472">Membrane</keyword>
<feature type="transmembrane region" description="Helical" evidence="1">
    <location>
        <begin position="100"/>
        <end position="119"/>
    </location>
</feature>
<feature type="transmembrane region" description="Helical" evidence="1">
    <location>
        <begin position="74"/>
        <end position="94"/>
    </location>
</feature>
<evidence type="ECO:0000313" key="3">
    <source>
        <dbReference type="Proteomes" id="UP001165384"/>
    </source>
</evidence>
<gene>
    <name evidence="2" type="ORF">LZ012_00520</name>
</gene>